<keyword evidence="2" id="KW-1185">Reference proteome</keyword>
<accession>A0A8G2F490</accession>
<dbReference type="PROSITE" id="PS51257">
    <property type="entry name" value="PROKAR_LIPOPROTEIN"/>
    <property type="match status" value="1"/>
</dbReference>
<dbReference type="AlphaFoldDB" id="A0A8G2F490"/>
<evidence type="ECO:0000313" key="1">
    <source>
        <dbReference type="EMBL" id="SEF84307.1"/>
    </source>
</evidence>
<dbReference type="EMBL" id="FNVS01000008">
    <property type="protein sequence ID" value="SEF84307.1"/>
    <property type="molecule type" value="Genomic_DNA"/>
</dbReference>
<protein>
    <submittedName>
        <fullName evidence="1">TolB-like 6-blade propeller-like</fullName>
    </submittedName>
</protein>
<name>A0A8G2F490_9BACT</name>
<dbReference type="Proteomes" id="UP000236725">
    <property type="component" value="Unassembled WGS sequence"/>
</dbReference>
<reference evidence="1 2" key="1">
    <citation type="submission" date="2016-10" db="EMBL/GenBank/DDBJ databases">
        <authorList>
            <person name="Varghese N."/>
            <person name="Submissions S."/>
        </authorList>
    </citation>
    <scope>NUCLEOTIDE SEQUENCE [LARGE SCALE GENOMIC DNA]</scope>
    <source>
        <strain evidence="1 2">DSM 29073</strain>
    </source>
</reference>
<dbReference type="Pfam" id="PF15869">
    <property type="entry name" value="TolB_like"/>
    <property type="match status" value="1"/>
</dbReference>
<comment type="caution">
    <text evidence="1">The sequence shown here is derived from an EMBL/GenBank/DDBJ whole genome shotgun (WGS) entry which is preliminary data.</text>
</comment>
<organism evidence="1 2">
    <name type="scientific">Parabacteroides chinchillae</name>
    <dbReference type="NCBI Taxonomy" id="871327"/>
    <lineage>
        <taxon>Bacteria</taxon>
        <taxon>Pseudomonadati</taxon>
        <taxon>Bacteroidota</taxon>
        <taxon>Bacteroidia</taxon>
        <taxon>Bacteroidales</taxon>
        <taxon>Tannerellaceae</taxon>
        <taxon>Parabacteroides</taxon>
    </lineage>
</organism>
<evidence type="ECO:0000313" key="2">
    <source>
        <dbReference type="Proteomes" id="UP000236725"/>
    </source>
</evidence>
<dbReference type="SUPFAM" id="SSF63825">
    <property type="entry name" value="YWTD domain"/>
    <property type="match status" value="1"/>
</dbReference>
<sequence>MKKTKIKHISGISLLFISVFISGCTHVPNETIKNNSFSGEIINMENKPVIQTPVLKGYHIRFREGYIKPAGRIFVKGDTCIVENAVTQNEPYFLAYSLSEKKRIGKFGIIGNGPNEMLYPDFSGFRNCPGFIGEVYDSGIYRHFLIDNDFNIHLDSIWTNIGETMKLVSSGNMSYMAKNETSGNSLYCYHAGDTTKTRIYNLALDPQVHVWSAYIGSLEINPVRKILVYAYQYFRQIHIFNLETNTCTIIKYPDQHKKHNDIKDWLDITSVSYYLDVSLGEQYIYCLYSGKTPKDVIEDDKKDNKFCFSIEQYDYDGNYIRTIQINKRTRYLSVDESRNKLYVLSVFDDEPLYVYDLPPVNTHRK</sequence>
<dbReference type="RefSeq" id="WP_103983230.1">
    <property type="nucleotide sequence ID" value="NZ_FNVS01000008.1"/>
</dbReference>
<gene>
    <name evidence="1" type="ORF">SAMN05444001_10817</name>
</gene>
<proteinExistence type="predicted"/>